<gene>
    <name evidence="1" type="ORF">VJJ49_05940</name>
</gene>
<dbReference type="Proteomes" id="UP001324270">
    <property type="component" value="Unassembled WGS sequence"/>
</dbReference>
<dbReference type="RefSeq" id="WP_323979289.1">
    <property type="nucleotide sequence ID" value="NZ_JAYKBV010000006.1"/>
</dbReference>
<name>A0ABU5Y8I1_9FLAO</name>
<evidence type="ECO:0008006" key="3">
    <source>
        <dbReference type="Google" id="ProtNLM"/>
    </source>
</evidence>
<comment type="caution">
    <text evidence="1">The sequence shown here is derived from an EMBL/GenBank/DDBJ whole genome shotgun (WGS) entry which is preliminary data.</text>
</comment>
<protein>
    <recommendedName>
        <fullName evidence="3">C2H2-type domain-containing protein</fullName>
    </recommendedName>
</protein>
<evidence type="ECO:0000313" key="2">
    <source>
        <dbReference type="Proteomes" id="UP001324270"/>
    </source>
</evidence>
<reference evidence="1 2" key="1">
    <citation type="submission" date="2023-12" db="EMBL/GenBank/DDBJ databases">
        <title>Genomic sequences of Capnocytophaga and Parvimonas strains.</title>
        <authorList>
            <person name="Watt R.M."/>
            <person name="Wang M."/>
            <person name="Yang T."/>
            <person name="Tong W.M."/>
        </authorList>
    </citation>
    <scope>NUCLEOTIDE SEQUENCE [LARGE SCALE GENOMIC DNA]</scope>
    <source>
        <strain evidence="1 2">CCUG 13156</strain>
    </source>
</reference>
<accession>A0ABU5Y8I1</accession>
<sequence>MQKLITPEKSPMIYCDCFDYTLSDNLELSGGYDVRDYIPEEELLKICRPVFTLLKLVKSESYMVDYLYWLKPTDLDEIDEKVRTDTYEDADFKYSIKAYFTPKVWCFHCNQVVGKALVVGHQIYPYHFDIDHEKKELTRGFTKKCPQCGGGLTLSALHFF</sequence>
<dbReference type="EMBL" id="JAYKBV010000006">
    <property type="protein sequence ID" value="MEB3040235.1"/>
    <property type="molecule type" value="Genomic_DNA"/>
</dbReference>
<organism evidence="1 2">
    <name type="scientific">Capnocytophaga gingivalis</name>
    <dbReference type="NCBI Taxonomy" id="1017"/>
    <lineage>
        <taxon>Bacteria</taxon>
        <taxon>Pseudomonadati</taxon>
        <taxon>Bacteroidota</taxon>
        <taxon>Flavobacteriia</taxon>
        <taxon>Flavobacteriales</taxon>
        <taxon>Flavobacteriaceae</taxon>
        <taxon>Capnocytophaga</taxon>
    </lineage>
</organism>
<proteinExistence type="predicted"/>
<keyword evidence="2" id="KW-1185">Reference proteome</keyword>
<evidence type="ECO:0000313" key="1">
    <source>
        <dbReference type="EMBL" id="MEB3040235.1"/>
    </source>
</evidence>